<dbReference type="PANTHER" id="PTHR11124">
    <property type="entry name" value="VACUOLAR SORTING PROTEIN VPS29"/>
    <property type="match status" value="1"/>
</dbReference>
<name>A0A1G6AC36_EUBOX</name>
<sequence length="160" mass="18585">MIRIMIVSDTHGQHKYLERALEKVKFVDRMIHLGDVEGCEDYIEAIAGCEVEFVAGNNDYYSDLPFELITQIGPYRALLTHGHYYYVNSGMTDLVRVAEEKNVNLVMYGHTHRPVIEYEGDLILVNPGSLAYPRQEGRRPSYIMLELDDENRLHFEIEYL</sequence>
<evidence type="ECO:0000313" key="5">
    <source>
        <dbReference type="Proteomes" id="UP000199228"/>
    </source>
</evidence>
<dbReference type="Gene3D" id="3.60.21.10">
    <property type="match status" value="1"/>
</dbReference>
<dbReference type="SUPFAM" id="SSF56300">
    <property type="entry name" value="Metallo-dependent phosphatases"/>
    <property type="match status" value="1"/>
</dbReference>
<dbReference type="STRING" id="1732.SAMN02910417_00372"/>
<comment type="similarity">
    <text evidence="1 2">Belongs to the metallophosphoesterase superfamily. YfcE family.</text>
</comment>
<keyword evidence="5" id="KW-1185">Reference proteome</keyword>
<dbReference type="AlphaFoldDB" id="A0A1G6AC36"/>
<proteinExistence type="inferred from homology"/>
<evidence type="ECO:0000256" key="1">
    <source>
        <dbReference type="ARBA" id="ARBA00008950"/>
    </source>
</evidence>
<evidence type="ECO:0000256" key="2">
    <source>
        <dbReference type="RuleBase" id="RU362039"/>
    </source>
</evidence>
<dbReference type="EC" id="3.1.4.-" evidence="2"/>
<accession>A0A1G6AC36</accession>
<comment type="cofactor">
    <cofactor evidence="2">
        <name>a divalent metal cation</name>
        <dbReference type="ChEBI" id="CHEBI:60240"/>
    </cofactor>
</comment>
<evidence type="ECO:0000313" key="4">
    <source>
        <dbReference type="EMBL" id="SDB05613.1"/>
    </source>
</evidence>
<keyword evidence="2" id="KW-0479">Metal-binding</keyword>
<evidence type="ECO:0000259" key="3">
    <source>
        <dbReference type="Pfam" id="PF12850"/>
    </source>
</evidence>
<dbReference type="Proteomes" id="UP000199228">
    <property type="component" value="Unassembled WGS sequence"/>
</dbReference>
<organism evidence="4 5">
    <name type="scientific">Eubacterium oxidoreducens</name>
    <dbReference type="NCBI Taxonomy" id="1732"/>
    <lineage>
        <taxon>Bacteria</taxon>
        <taxon>Bacillati</taxon>
        <taxon>Bacillota</taxon>
        <taxon>Clostridia</taxon>
        <taxon>Eubacteriales</taxon>
        <taxon>Eubacteriaceae</taxon>
        <taxon>Eubacterium</taxon>
    </lineage>
</organism>
<dbReference type="EMBL" id="FMXR01000005">
    <property type="protein sequence ID" value="SDB05613.1"/>
    <property type="molecule type" value="Genomic_DNA"/>
</dbReference>
<gene>
    <name evidence="4" type="ORF">SAMN02910417_00372</name>
</gene>
<dbReference type="Pfam" id="PF12850">
    <property type="entry name" value="Metallophos_2"/>
    <property type="match status" value="1"/>
</dbReference>
<dbReference type="NCBIfam" id="TIGR00040">
    <property type="entry name" value="yfcE"/>
    <property type="match status" value="1"/>
</dbReference>
<dbReference type="GO" id="GO:0016787">
    <property type="term" value="F:hydrolase activity"/>
    <property type="evidence" value="ECO:0007669"/>
    <property type="project" value="UniProtKB-UniRule"/>
</dbReference>
<dbReference type="InterPro" id="IPR000979">
    <property type="entry name" value="Phosphodiesterase_MJ0936/Vps29"/>
</dbReference>
<dbReference type="RefSeq" id="WP_341443172.1">
    <property type="nucleotide sequence ID" value="NZ_FMXR01000005.1"/>
</dbReference>
<dbReference type="InterPro" id="IPR029052">
    <property type="entry name" value="Metallo-depent_PP-like"/>
</dbReference>
<dbReference type="InterPro" id="IPR024654">
    <property type="entry name" value="Calcineurin-like_PHP_lpxH"/>
</dbReference>
<feature type="domain" description="Calcineurin-like phosphoesterase" evidence="3">
    <location>
        <begin position="3"/>
        <end position="149"/>
    </location>
</feature>
<protein>
    <recommendedName>
        <fullName evidence="2">Phosphoesterase</fullName>
        <ecNumber evidence="2">3.1.4.-</ecNumber>
    </recommendedName>
</protein>
<dbReference type="GO" id="GO:0046872">
    <property type="term" value="F:metal ion binding"/>
    <property type="evidence" value="ECO:0007669"/>
    <property type="project" value="UniProtKB-KW"/>
</dbReference>
<reference evidence="4 5" key="1">
    <citation type="submission" date="2016-10" db="EMBL/GenBank/DDBJ databases">
        <authorList>
            <person name="de Groot N.N."/>
        </authorList>
    </citation>
    <scope>NUCLEOTIDE SEQUENCE [LARGE SCALE GENOMIC DNA]</scope>
    <source>
        <strain evidence="4 5">DSM 3217</strain>
    </source>
</reference>